<dbReference type="Gene3D" id="3.90.550.10">
    <property type="entry name" value="Spore Coat Polysaccharide Biosynthesis Protein SpsA, Chain A"/>
    <property type="match status" value="1"/>
</dbReference>
<dbReference type="KEGG" id="aal:EP13_05080"/>
<dbReference type="InterPro" id="IPR003329">
    <property type="entry name" value="Cytidylyl_trans"/>
</dbReference>
<reference evidence="1 2" key="1">
    <citation type="submission" date="2014-06" db="EMBL/GenBank/DDBJ databases">
        <title>Genomes of Alteromonas australica, a world apart.</title>
        <authorList>
            <person name="Gonzaga A."/>
            <person name="Lopez-Perez M."/>
            <person name="Rodriguez-Valera F."/>
        </authorList>
    </citation>
    <scope>NUCLEOTIDE SEQUENCE [LARGE SCALE GENOMIC DNA]</scope>
    <source>
        <strain evidence="1 2">H 17</strain>
    </source>
</reference>
<dbReference type="GO" id="GO:0008781">
    <property type="term" value="F:N-acylneuraminate cytidylyltransferase activity"/>
    <property type="evidence" value="ECO:0007669"/>
    <property type="project" value="TreeGrafter"/>
</dbReference>
<dbReference type="PANTHER" id="PTHR21485">
    <property type="entry name" value="HAD SUPERFAMILY MEMBERS CMAS AND KDSC"/>
    <property type="match status" value="1"/>
</dbReference>
<dbReference type="eggNOG" id="COG1083">
    <property type="taxonomic scope" value="Bacteria"/>
</dbReference>
<proteinExistence type="predicted"/>
<dbReference type="GeneID" id="78254303"/>
<evidence type="ECO:0000313" key="2">
    <source>
        <dbReference type="Proteomes" id="UP000056090"/>
    </source>
</evidence>
<dbReference type="InterPro" id="IPR020039">
    <property type="entry name" value="PseF"/>
</dbReference>
<dbReference type="InterPro" id="IPR050793">
    <property type="entry name" value="CMP-NeuNAc_synthase"/>
</dbReference>
<dbReference type="EMBL" id="CP008849">
    <property type="protein sequence ID" value="AIF98125.1"/>
    <property type="molecule type" value="Genomic_DNA"/>
</dbReference>
<keyword evidence="2" id="KW-1185">Reference proteome</keyword>
<name>A0A075NZT4_9ALTE</name>
<gene>
    <name evidence="1" type="ORF">EP13_05080</name>
</gene>
<dbReference type="NCBIfam" id="TIGR03584">
    <property type="entry name" value="PseF"/>
    <property type="match status" value="1"/>
</dbReference>
<dbReference type="CDD" id="cd02513">
    <property type="entry name" value="CMP-NeuAc_Synthase"/>
    <property type="match status" value="1"/>
</dbReference>
<dbReference type="Pfam" id="PF02348">
    <property type="entry name" value="CTP_transf_3"/>
    <property type="match status" value="1"/>
</dbReference>
<accession>A0A075NZT4</accession>
<dbReference type="AlphaFoldDB" id="A0A075NZT4"/>
<dbReference type="PANTHER" id="PTHR21485:SF6">
    <property type="entry name" value="N-ACYLNEURAMINATE CYTIDYLYLTRANSFERASE-RELATED"/>
    <property type="match status" value="1"/>
</dbReference>
<dbReference type="SUPFAM" id="SSF53448">
    <property type="entry name" value="Nucleotide-diphospho-sugar transferases"/>
    <property type="match status" value="1"/>
</dbReference>
<sequence>MIVAVIPARGGSKRIKNKNIRPFAGKPLISYSLTAAQQAAIFDDIIVSTDSDDIAEVARDHGATCIIKRSPTLSDDYTGTTPVVRDAIEQYEKLSGSKVTYVCCIYATAPFLSSDALLAGYHQLTQAPAAKFAFSVTSYAFPIQRAIKIVGEGVEPVSPENMGARSQDLDECYHDAGQFYWGTKRAWLDQAGMFKAHSCPVVIPRYLVQDIDTHEDWIRAELMYRAYIKDNEND</sequence>
<organism evidence="1 2">
    <name type="scientific">Alteromonas australica</name>
    <dbReference type="NCBI Taxonomy" id="589873"/>
    <lineage>
        <taxon>Bacteria</taxon>
        <taxon>Pseudomonadati</taxon>
        <taxon>Pseudomonadota</taxon>
        <taxon>Gammaproteobacteria</taxon>
        <taxon>Alteromonadales</taxon>
        <taxon>Alteromonadaceae</taxon>
        <taxon>Alteromonas/Salinimonas group</taxon>
        <taxon>Alteromonas</taxon>
    </lineage>
</organism>
<evidence type="ECO:0000313" key="1">
    <source>
        <dbReference type="EMBL" id="AIF98125.1"/>
    </source>
</evidence>
<dbReference type="RefSeq" id="WP_044056323.1">
    <property type="nucleotide sequence ID" value="NZ_CAXGHX010000002.1"/>
</dbReference>
<protein>
    <submittedName>
        <fullName evidence="1">NeuA</fullName>
    </submittedName>
</protein>
<dbReference type="InterPro" id="IPR029044">
    <property type="entry name" value="Nucleotide-diphossugar_trans"/>
</dbReference>
<dbReference type="Proteomes" id="UP000056090">
    <property type="component" value="Chromosome"/>
</dbReference>